<sequence>MEVAEVWAAPRLAGPVRVGACPTPLHVRVPAGSSVPLAACAPCVWRGAWVGLAARLSRSRRRPPGRLGRLGRRARQREEQMLPWVAAGVVGLLALGPTLLLGSMAAWWTFISLPMVAANVFVASSLIATLVASLVTAGCAGLLVWLALGNPMPKLTFAAESEIEGTKTEAEVEDPFRDWDQRFAKLRLADLSPDSKFAELRAFAAQDRWQRLAEWRSFKTFLFVQVKCDHVDGLFAEEGLEVKTGGRSKAAVLEEIKALLRARR</sequence>
<comment type="caution">
    <text evidence="2">The sequence shown here is derived from an EMBL/GenBank/DDBJ whole genome shotgun (WGS) entry which is preliminary data.</text>
</comment>
<dbReference type="AlphaFoldDB" id="A0AA36NIM1"/>
<proteinExistence type="predicted"/>
<accession>A0AA36NIM1</accession>
<keyword evidence="3" id="KW-1185">Reference proteome</keyword>
<keyword evidence="1" id="KW-1133">Transmembrane helix</keyword>
<evidence type="ECO:0000256" key="1">
    <source>
        <dbReference type="SAM" id="Phobius"/>
    </source>
</evidence>
<protein>
    <submittedName>
        <fullName evidence="2">Uncharacterized protein</fullName>
    </submittedName>
</protein>
<dbReference type="Proteomes" id="UP001178507">
    <property type="component" value="Unassembled WGS sequence"/>
</dbReference>
<gene>
    <name evidence="2" type="ORF">EVOR1521_LOCUS26324</name>
</gene>
<feature type="transmembrane region" description="Helical" evidence="1">
    <location>
        <begin position="82"/>
        <end position="108"/>
    </location>
</feature>
<reference evidence="2" key="1">
    <citation type="submission" date="2023-08" db="EMBL/GenBank/DDBJ databases">
        <authorList>
            <person name="Chen Y."/>
            <person name="Shah S."/>
            <person name="Dougan E. K."/>
            <person name="Thang M."/>
            <person name="Chan C."/>
        </authorList>
    </citation>
    <scope>NUCLEOTIDE SEQUENCE</scope>
</reference>
<evidence type="ECO:0000313" key="3">
    <source>
        <dbReference type="Proteomes" id="UP001178507"/>
    </source>
</evidence>
<organism evidence="2 3">
    <name type="scientific">Effrenium voratum</name>
    <dbReference type="NCBI Taxonomy" id="2562239"/>
    <lineage>
        <taxon>Eukaryota</taxon>
        <taxon>Sar</taxon>
        <taxon>Alveolata</taxon>
        <taxon>Dinophyceae</taxon>
        <taxon>Suessiales</taxon>
        <taxon>Symbiodiniaceae</taxon>
        <taxon>Effrenium</taxon>
    </lineage>
</organism>
<keyword evidence="1" id="KW-0472">Membrane</keyword>
<name>A0AA36NIM1_9DINO</name>
<feature type="transmembrane region" description="Helical" evidence="1">
    <location>
        <begin position="120"/>
        <end position="148"/>
    </location>
</feature>
<dbReference type="EMBL" id="CAUJNA010003506">
    <property type="protein sequence ID" value="CAJ1403718.1"/>
    <property type="molecule type" value="Genomic_DNA"/>
</dbReference>
<keyword evidence="1" id="KW-0812">Transmembrane</keyword>
<evidence type="ECO:0000313" key="2">
    <source>
        <dbReference type="EMBL" id="CAJ1403718.1"/>
    </source>
</evidence>